<keyword evidence="2" id="KW-1185">Reference proteome</keyword>
<gene>
    <name evidence="1" type="ORF">Pmgp_03562</name>
</gene>
<evidence type="ECO:0000313" key="2">
    <source>
        <dbReference type="Proteomes" id="UP000297597"/>
    </source>
</evidence>
<organism evidence="1 2">
    <name type="scientific">Pelotomaculum propionicicum</name>
    <dbReference type="NCBI Taxonomy" id="258475"/>
    <lineage>
        <taxon>Bacteria</taxon>
        <taxon>Bacillati</taxon>
        <taxon>Bacillota</taxon>
        <taxon>Clostridia</taxon>
        <taxon>Eubacteriales</taxon>
        <taxon>Desulfotomaculaceae</taxon>
        <taxon>Pelotomaculum</taxon>
    </lineage>
</organism>
<dbReference type="EMBL" id="QFFZ01000071">
    <property type="protein sequence ID" value="TEB08890.1"/>
    <property type="molecule type" value="Genomic_DNA"/>
</dbReference>
<dbReference type="OrthoDB" id="137965at2"/>
<dbReference type="AlphaFoldDB" id="A0A4Y7RJG5"/>
<protein>
    <submittedName>
        <fullName evidence="1">Uncharacterized protein</fullName>
    </submittedName>
</protein>
<proteinExistence type="predicted"/>
<name>A0A4Y7RJG5_9FIRM</name>
<sequence length="273" mass="29839">MGSIEGSLYLEGKSLKGDLVNQTGLDLRDSRLVLGGRVIRIGRIPAGGTVHIEEKLEGLNIPPGPEMLLAELGGRGNQPRPGDPFFRERQILSENVYGELGWPAGIQFIGWHDGPPGVFEVAGKPGQREDCGLVLVKQAIKMDIAAGRFHLPAGFITPRRGDLKYTALTGVESKVIYDGHVNLVYNIDDAGIRSNFKIEALDIQYIQGQFASPVEIYNCQQDKWEQLPDGGRRITADELSRYLNDNKVRLKVAGESPAPYPVWPGLAVEGVVS</sequence>
<accession>A0A4Y7RJG5</accession>
<evidence type="ECO:0000313" key="1">
    <source>
        <dbReference type="EMBL" id="TEB08890.1"/>
    </source>
</evidence>
<comment type="caution">
    <text evidence="1">The sequence shown here is derived from an EMBL/GenBank/DDBJ whole genome shotgun (WGS) entry which is preliminary data.</text>
</comment>
<dbReference type="Proteomes" id="UP000297597">
    <property type="component" value="Unassembled WGS sequence"/>
</dbReference>
<reference evidence="1 2" key="1">
    <citation type="journal article" date="2018" name="Environ. Microbiol.">
        <title>Novel energy conservation strategies and behaviour of Pelotomaculum schinkii driving syntrophic propionate catabolism.</title>
        <authorList>
            <person name="Hidalgo-Ahumada C.A.P."/>
            <person name="Nobu M.K."/>
            <person name="Narihiro T."/>
            <person name="Tamaki H."/>
            <person name="Liu W.T."/>
            <person name="Kamagata Y."/>
            <person name="Stams A.J.M."/>
            <person name="Imachi H."/>
            <person name="Sousa D.Z."/>
        </authorList>
    </citation>
    <scope>NUCLEOTIDE SEQUENCE [LARGE SCALE GENOMIC DNA]</scope>
    <source>
        <strain evidence="1 2">MGP</strain>
    </source>
</reference>
<dbReference type="RefSeq" id="WP_134215823.1">
    <property type="nucleotide sequence ID" value="NZ_QFFZ01000071.1"/>
</dbReference>